<accession>A0AA39CDG0</accession>
<feature type="region of interest" description="Disordered" evidence="1">
    <location>
        <begin position="1"/>
        <end position="45"/>
    </location>
</feature>
<gene>
    <name evidence="2" type="ORF">H2200_011114</name>
</gene>
<proteinExistence type="predicted"/>
<evidence type="ECO:0000313" key="3">
    <source>
        <dbReference type="Proteomes" id="UP001172673"/>
    </source>
</evidence>
<comment type="caution">
    <text evidence="2">The sequence shown here is derived from an EMBL/GenBank/DDBJ whole genome shotgun (WGS) entry which is preliminary data.</text>
</comment>
<protein>
    <recommendedName>
        <fullName evidence="4">SMP domain-containing protein</fullName>
    </recommendedName>
</protein>
<organism evidence="2 3">
    <name type="scientific">Cladophialophora chaetospira</name>
    <dbReference type="NCBI Taxonomy" id="386627"/>
    <lineage>
        <taxon>Eukaryota</taxon>
        <taxon>Fungi</taxon>
        <taxon>Dikarya</taxon>
        <taxon>Ascomycota</taxon>
        <taxon>Pezizomycotina</taxon>
        <taxon>Eurotiomycetes</taxon>
        <taxon>Chaetothyriomycetidae</taxon>
        <taxon>Chaetothyriales</taxon>
        <taxon>Herpotrichiellaceae</taxon>
        <taxon>Cladophialophora</taxon>
    </lineage>
</organism>
<evidence type="ECO:0000256" key="1">
    <source>
        <dbReference type="SAM" id="MobiDB-lite"/>
    </source>
</evidence>
<dbReference type="EMBL" id="JAPDRK010000019">
    <property type="protein sequence ID" value="KAJ9604280.1"/>
    <property type="molecule type" value="Genomic_DNA"/>
</dbReference>
<keyword evidence="3" id="KW-1185">Reference proteome</keyword>
<name>A0AA39CDG0_9EURO</name>
<reference evidence="2" key="1">
    <citation type="submission" date="2022-10" db="EMBL/GenBank/DDBJ databases">
        <title>Culturing micro-colonial fungi from biological soil crusts in the Mojave desert and describing Neophaeococcomyces mojavensis, and introducing the new genera and species Taxawa tesnikishii.</title>
        <authorList>
            <person name="Kurbessoian T."/>
            <person name="Stajich J.E."/>
        </authorList>
    </citation>
    <scope>NUCLEOTIDE SEQUENCE</scope>
    <source>
        <strain evidence="2">TK_41</strain>
    </source>
</reference>
<dbReference type="Proteomes" id="UP001172673">
    <property type="component" value="Unassembled WGS sequence"/>
</dbReference>
<sequence length="78" mass="8345">MAKEMTKRDASRIQSSQAKGGRDMSSKSFAARAQSAGDRNANANAGKEAGGALNSWFLEGGVAVVSAGTLYFLKRRWY</sequence>
<feature type="compositionally biased region" description="Basic and acidic residues" evidence="1">
    <location>
        <begin position="1"/>
        <end position="11"/>
    </location>
</feature>
<dbReference type="AlphaFoldDB" id="A0AA39CDG0"/>
<evidence type="ECO:0008006" key="4">
    <source>
        <dbReference type="Google" id="ProtNLM"/>
    </source>
</evidence>
<evidence type="ECO:0000313" key="2">
    <source>
        <dbReference type="EMBL" id="KAJ9604280.1"/>
    </source>
</evidence>